<evidence type="ECO:0000256" key="7">
    <source>
        <dbReference type="SAM" id="MobiDB-lite"/>
    </source>
</evidence>
<keyword evidence="4 6" id="KW-1133">Transmembrane helix</keyword>
<dbReference type="Gene3D" id="3.30.70.260">
    <property type="match status" value="1"/>
</dbReference>
<evidence type="ECO:0000259" key="8">
    <source>
        <dbReference type="Pfam" id="PF13721"/>
    </source>
</evidence>
<dbReference type="InterPro" id="IPR027398">
    <property type="entry name" value="SecD-TM"/>
</dbReference>
<evidence type="ECO:0000256" key="5">
    <source>
        <dbReference type="ARBA" id="ARBA00023136"/>
    </source>
</evidence>
<dbReference type="RefSeq" id="WP_132454116.1">
    <property type="nucleotide sequence ID" value="NZ_JAWIZJ010000002.1"/>
</dbReference>
<dbReference type="OrthoDB" id="6414235at2"/>
<keyword evidence="10" id="KW-1185">Reference proteome</keyword>
<organism evidence="9 10">
    <name type="scientific">Samsonia erythrinae</name>
    <dbReference type="NCBI Taxonomy" id="160434"/>
    <lineage>
        <taxon>Bacteria</taxon>
        <taxon>Pseudomonadati</taxon>
        <taxon>Pseudomonadota</taxon>
        <taxon>Gammaproteobacteria</taxon>
        <taxon>Enterobacterales</taxon>
        <taxon>Pectobacteriaceae</taxon>
        <taxon>Samsonia</taxon>
    </lineage>
</organism>
<dbReference type="Pfam" id="PF13721">
    <property type="entry name" value="SecD-TM1"/>
    <property type="match status" value="1"/>
</dbReference>
<evidence type="ECO:0000313" key="9">
    <source>
        <dbReference type="EMBL" id="TCV07688.1"/>
    </source>
</evidence>
<evidence type="ECO:0000256" key="3">
    <source>
        <dbReference type="ARBA" id="ARBA00022692"/>
    </source>
</evidence>
<proteinExistence type="inferred from homology"/>
<keyword evidence="5 6" id="KW-0472">Membrane</keyword>
<dbReference type="NCBIfam" id="NF007915">
    <property type="entry name" value="PRK10629.1"/>
    <property type="match status" value="1"/>
</dbReference>
<sequence>MPIRWLSTMLSFKKTRRILLLLTLPMIALTQSQSLRRSQGETVLHIKPYNGVTLPDGFYVYQRLNEKGISIKSITPEQDSLIVRLASPEQSLVAKDVLRQSLPQVNITAQQETKPASFSQQRLPQKQSKLG</sequence>
<dbReference type="AlphaFoldDB" id="A0A4R3VS78"/>
<evidence type="ECO:0000256" key="2">
    <source>
        <dbReference type="ARBA" id="ARBA00022519"/>
    </source>
</evidence>
<comment type="subunit">
    <text evidence="6">Interacts with EnvZ.</text>
</comment>
<gene>
    <name evidence="6" type="primary">mzrA</name>
    <name evidence="9" type="ORF">EDC54_102248</name>
</gene>
<keyword evidence="3 6" id="KW-0812">Transmembrane</keyword>
<evidence type="ECO:0000256" key="4">
    <source>
        <dbReference type="ARBA" id="ARBA00022989"/>
    </source>
</evidence>
<keyword evidence="2 6" id="KW-0997">Cell inner membrane</keyword>
<dbReference type="GO" id="GO:0005886">
    <property type="term" value="C:plasma membrane"/>
    <property type="evidence" value="ECO:0007669"/>
    <property type="project" value="UniProtKB-SubCell"/>
</dbReference>
<accession>A0A4R3VS78</accession>
<name>A0A4R3VS78_9GAMM</name>
<reference evidence="9 10" key="1">
    <citation type="submission" date="2019-03" db="EMBL/GenBank/DDBJ databases">
        <title>Genomic Encyclopedia of Type Strains, Phase IV (KMG-IV): sequencing the most valuable type-strain genomes for metagenomic binning, comparative biology and taxonomic classification.</title>
        <authorList>
            <person name="Goeker M."/>
        </authorList>
    </citation>
    <scope>NUCLEOTIDE SEQUENCE [LARGE SCALE GENOMIC DNA]</scope>
    <source>
        <strain evidence="9 10">DSM 16730</strain>
    </source>
</reference>
<evidence type="ECO:0000256" key="6">
    <source>
        <dbReference type="HAMAP-Rule" id="MF_00904"/>
    </source>
</evidence>
<feature type="region of interest" description="Disordered" evidence="7">
    <location>
        <begin position="108"/>
        <end position="131"/>
    </location>
</feature>
<protein>
    <recommendedName>
        <fullName evidence="6">Modulator protein MzrA</fullName>
    </recommendedName>
</protein>
<feature type="domain" description="SecD export protein N-terminal TM" evidence="8">
    <location>
        <begin position="39"/>
        <end position="109"/>
    </location>
</feature>
<comment type="similarity">
    <text evidence="6">Belongs to the MzrA family.</text>
</comment>
<evidence type="ECO:0000313" key="10">
    <source>
        <dbReference type="Proteomes" id="UP000295433"/>
    </source>
</evidence>
<dbReference type="HAMAP" id="MF_00904">
    <property type="entry name" value="Modulator_MzrA"/>
    <property type="match status" value="1"/>
</dbReference>
<dbReference type="InterPro" id="IPR026574">
    <property type="entry name" value="Modulator_MzrA"/>
</dbReference>
<comment type="caution">
    <text evidence="9">The sequence shown here is derived from an EMBL/GenBank/DDBJ whole genome shotgun (WGS) entry which is preliminary data.</text>
</comment>
<keyword evidence="1 6" id="KW-1003">Cell membrane</keyword>
<comment type="function">
    <text evidence="6">Modulates the activity of the EnvZ/OmpR two-component regulatory system, probably by directly modulating EnvZ enzymatic activity and increasing stability of phosphorylated OmpR.</text>
</comment>
<comment type="subcellular location">
    <subcellularLocation>
        <location evidence="6">Cell inner membrane</location>
        <topology evidence="6">Single-pass membrane protein</topology>
    </subcellularLocation>
</comment>
<dbReference type="Proteomes" id="UP000295433">
    <property type="component" value="Unassembled WGS sequence"/>
</dbReference>
<evidence type="ECO:0000256" key="1">
    <source>
        <dbReference type="ARBA" id="ARBA00022475"/>
    </source>
</evidence>
<dbReference type="GO" id="GO:0019901">
    <property type="term" value="F:protein kinase binding"/>
    <property type="evidence" value="ECO:0007669"/>
    <property type="project" value="UniProtKB-UniRule"/>
</dbReference>
<dbReference type="EMBL" id="SMBY01000002">
    <property type="protein sequence ID" value="TCV07688.1"/>
    <property type="molecule type" value="Genomic_DNA"/>
</dbReference>